<evidence type="ECO:0000313" key="3">
    <source>
        <dbReference type="Proteomes" id="UP000054776"/>
    </source>
</evidence>
<reference evidence="2 3" key="1">
    <citation type="submission" date="2015-01" db="EMBL/GenBank/DDBJ databases">
        <title>Evolution of Trichinella species and genotypes.</title>
        <authorList>
            <person name="Korhonen P.K."/>
            <person name="Edoardo P."/>
            <person name="Giuseppe L.R."/>
            <person name="Gasser R.B."/>
        </authorList>
    </citation>
    <scope>NUCLEOTIDE SEQUENCE [LARGE SCALE GENOMIC DNA]</scope>
    <source>
        <strain evidence="2">ISS3</strain>
    </source>
</reference>
<feature type="transmembrane region" description="Helical" evidence="1">
    <location>
        <begin position="24"/>
        <end position="45"/>
    </location>
</feature>
<gene>
    <name evidence="2" type="ORF">T01_2814</name>
</gene>
<dbReference type="Proteomes" id="UP000054776">
    <property type="component" value="Unassembled WGS sequence"/>
</dbReference>
<dbReference type="AlphaFoldDB" id="A0A0V0YRP6"/>
<dbReference type="EMBL" id="JYDH01005549">
    <property type="protein sequence ID" value="KRY03045.1"/>
    <property type="molecule type" value="Genomic_DNA"/>
</dbReference>
<keyword evidence="1" id="KW-0472">Membrane</keyword>
<sequence length="47" mass="5501">MSDCIHSKHVVQNQATHGTGIFTVWYYSVPLFSHWSLPTLFYWTVKS</sequence>
<keyword evidence="3" id="KW-1185">Reference proteome</keyword>
<evidence type="ECO:0000313" key="2">
    <source>
        <dbReference type="EMBL" id="KRY03045.1"/>
    </source>
</evidence>
<keyword evidence="1" id="KW-1133">Transmembrane helix</keyword>
<dbReference type="InParanoid" id="A0A0V0YRP6"/>
<comment type="caution">
    <text evidence="2">The sequence shown here is derived from an EMBL/GenBank/DDBJ whole genome shotgun (WGS) entry which is preliminary data.</text>
</comment>
<accession>A0A0V0YRP6</accession>
<organism evidence="2 3">
    <name type="scientific">Trichinella spiralis</name>
    <name type="common">Trichina worm</name>
    <dbReference type="NCBI Taxonomy" id="6334"/>
    <lineage>
        <taxon>Eukaryota</taxon>
        <taxon>Metazoa</taxon>
        <taxon>Ecdysozoa</taxon>
        <taxon>Nematoda</taxon>
        <taxon>Enoplea</taxon>
        <taxon>Dorylaimia</taxon>
        <taxon>Trichinellida</taxon>
        <taxon>Trichinellidae</taxon>
        <taxon>Trichinella</taxon>
    </lineage>
</organism>
<name>A0A0V0YRP6_TRISP</name>
<evidence type="ECO:0000256" key="1">
    <source>
        <dbReference type="SAM" id="Phobius"/>
    </source>
</evidence>
<protein>
    <submittedName>
        <fullName evidence="2">Uncharacterized protein</fullName>
    </submittedName>
</protein>
<keyword evidence="1" id="KW-0812">Transmembrane</keyword>
<proteinExistence type="predicted"/>